<dbReference type="KEGG" id="tee:Tel_14795"/>
<dbReference type="Proteomes" id="UP000055136">
    <property type="component" value="Chromosome"/>
</dbReference>
<evidence type="ECO:0000256" key="1">
    <source>
        <dbReference type="ARBA" id="ARBA00004533"/>
    </source>
</evidence>
<comment type="subcellular location">
    <subcellularLocation>
        <location evidence="1">Cell inner membrane</location>
    </subcellularLocation>
</comment>
<keyword evidence="4" id="KW-0813">Transport</keyword>
<keyword evidence="9" id="KW-0472">Membrane</keyword>
<evidence type="ECO:0000313" key="12">
    <source>
        <dbReference type="Proteomes" id="UP000055136"/>
    </source>
</evidence>
<comment type="similarity">
    <text evidence="2">Belongs to the GSP N family.</text>
</comment>
<evidence type="ECO:0000256" key="8">
    <source>
        <dbReference type="ARBA" id="ARBA00022927"/>
    </source>
</evidence>
<evidence type="ECO:0000256" key="3">
    <source>
        <dbReference type="ARBA" id="ARBA00021563"/>
    </source>
</evidence>
<dbReference type="EMBL" id="CP013099">
    <property type="protein sequence ID" value="ALP54310.1"/>
    <property type="molecule type" value="Genomic_DNA"/>
</dbReference>
<evidence type="ECO:0000313" key="11">
    <source>
        <dbReference type="EMBL" id="ALP54310.1"/>
    </source>
</evidence>
<reference evidence="11" key="1">
    <citation type="submission" date="2015-10" db="EMBL/GenBank/DDBJ databases">
        <title>Description of Candidatus Tenderia electrophaga gen. nov, sp. nov., an Uncultivated Electroautotroph from a Biocathode Enrichment.</title>
        <authorList>
            <person name="Eddie B.J."/>
            <person name="Malanoski A.P."/>
            <person name="Wang Z."/>
            <person name="Hall R.J."/>
            <person name="Oh S.D."/>
            <person name="Heiner C."/>
            <person name="Lin B."/>
            <person name="Strycharz-Glaven S.M."/>
        </authorList>
    </citation>
    <scope>NUCLEOTIDE SEQUENCE [LARGE SCALE GENOMIC DNA]</scope>
    <source>
        <strain evidence="11">NRL1</strain>
    </source>
</reference>
<evidence type="ECO:0000256" key="6">
    <source>
        <dbReference type="ARBA" id="ARBA00022519"/>
    </source>
</evidence>
<evidence type="ECO:0000256" key="4">
    <source>
        <dbReference type="ARBA" id="ARBA00022448"/>
    </source>
</evidence>
<proteinExistence type="inferred from homology"/>
<organism evidence="11 12">
    <name type="scientific">Candidatus Tenderia electrophaga</name>
    <dbReference type="NCBI Taxonomy" id="1748243"/>
    <lineage>
        <taxon>Bacteria</taxon>
        <taxon>Pseudomonadati</taxon>
        <taxon>Pseudomonadota</taxon>
        <taxon>Gammaproteobacteria</taxon>
        <taxon>Candidatus Tenderiales</taxon>
        <taxon>Candidatus Tenderiaceae</taxon>
        <taxon>Candidatus Tenderia</taxon>
    </lineage>
</organism>
<dbReference type="Pfam" id="PF01203">
    <property type="entry name" value="T2SSN"/>
    <property type="match status" value="1"/>
</dbReference>
<evidence type="ECO:0000256" key="5">
    <source>
        <dbReference type="ARBA" id="ARBA00022475"/>
    </source>
</evidence>
<keyword evidence="6" id="KW-0997">Cell inner membrane</keyword>
<accession>A0A0S2TGM3</accession>
<evidence type="ECO:0000256" key="9">
    <source>
        <dbReference type="ARBA" id="ARBA00023136"/>
    </source>
</evidence>
<gene>
    <name evidence="11" type="ORF">Tel_14795</name>
</gene>
<sequence length="248" mass="26352">MMRVVGYIMLGLLAYAAFLVATFPATQAVALLQQQLPNVRAAGVSGSAWSGEAAVLQLAGQNLKRVEWRVKPWRVLLGELEIDLQLDDADLSGHAGIALQPDGGVRLHDVDLRLAAPEVARLFNVPVGLGGQFDLQLQSAVLQGRTIQSAEGVLRWQRAAITAPLLQPLGEYVARLNTTAQGIQAQIKDDGGPLQLDGTALLSPAGAYNFNGAVAVRDPQQQMLVQGVRALGRPGADGRVALRYAGRL</sequence>
<evidence type="ECO:0000256" key="2">
    <source>
        <dbReference type="ARBA" id="ARBA00007208"/>
    </source>
</evidence>
<keyword evidence="7" id="KW-0812">Transmembrane</keyword>
<protein>
    <recommendedName>
        <fullName evidence="3">Type II secretion system protein N</fullName>
    </recommendedName>
    <alternativeName>
        <fullName evidence="10">General secretion pathway protein N</fullName>
    </alternativeName>
</protein>
<dbReference type="GO" id="GO:0005886">
    <property type="term" value="C:plasma membrane"/>
    <property type="evidence" value="ECO:0007669"/>
    <property type="project" value="UniProtKB-SubCell"/>
</dbReference>
<evidence type="ECO:0000256" key="10">
    <source>
        <dbReference type="ARBA" id="ARBA00030772"/>
    </source>
</evidence>
<name>A0A0S2TGM3_9GAMM</name>
<dbReference type="AlphaFoldDB" id="A0A0S2TGM3"/>
<dbReference type="GO" id="GO:0015628">
    <property type="term" value="P:protein secretion by the type II secretion system"/>
    <property type="evidence" value="ECO:0007669"/>
    <property type="project" value="InterPro"/>
</dbReference>
<evidence type="ECO:0000256" key="7">
    <source>
        <dbReference type="ARBA" id="ARBA00022692"/>
    </source>
</evidence>
<keyword evidence="12" id="KW-1185">Reference proteome</keyword>
<keyword evidence="5" id="KW-1003">Cell membrane</keyword>
<dbReference type="GO" id="GO:0015627">
    <property type="term" value="C:type II protein secretion system complex"/>
    <property type="evidence" value="ECO:0007669"/>
    <property type="project" value="InterPro"/>
</dbReference>
<dbReference type="InterPro" id="IPR022792">
    <property type="entry name" value="T2SS_protein-GspN"/>
</dbReference>
<dbReference type="STRING" id="1748243.Tel_14795"/>
<keyword evidence="8" id="KW-0653">Protein transport</keyword>